<dbReference type="InterPro" id="IPR019906">
    <property type="entry name" value="Ribosomal_uL6_bac-type"/>
</dbReference>
<gene>
    <name evidence="9" type="primary">rplF</name>
    <name evidence="9" type="ORF">EVA92_03500</name>
</gene>
<sequence>MSRIAKDPVNIPSGVTASQNASILLLKGPKGEMSLNVNQNVSLEISEKSIQVLWVGDENKAIAGTMRALIANNVHGVSEGFTKNIKLNGVGYRAKVQGKQIVLTLGYSHPVEYSLPDQVEAKSENQTEFNLTSIDKQILGQVCSEIRAFRPPEPYKGKGIFIDNEHIVRKERKKAATA</sequence>
<accession>A0A520MY33</accession>
<protein>
    <recommendedName>
        <fullName evidence="4 5">50S ribosomal protein L6</fullName>
    </recommendedName>
</protein>
<reference evidence="9 10" key="1">
    <citation type="submission" date="2019-02" db="EMBL/GenBank/DDBJ databases">
        <title>Prokaryotic population dynamics and viral predation in marine succession experiment using metagenomics: the confinement effect.</title>
        <authorList>
            <person name="Haro-Moreno J.M."/>
            <person name="Rodriguez-Valera F."/>
            <person name="Lopez-Perez M."/>
        </authorList>
    </citation>
    <scope>NUCLEOTIDE SEQUENCE [LARGE SCALE GENOMIC DNA]</scope>
    <source>
        <strain evidence="9">MED-G159</strain>
    </source>
</reference>
<feature type="domain" description="Large ribosomal subunit protein uL6 alpha-beta" evidence="8">
    <location>
        <begin position="89"/>
        <end position="160"/>
    </location>
</feature>
<dbReference type="InterPro" id="IPR020040">
    <property type="entry name" value="Ribosomal_uL6_a/b-dom"/>
</dbReference>
<dbReference type="Proteomes" id="UP000315825">
    <property type="component" value="Unassembled WGS sequence"/>
</dbReference>
<evidence type="ECO:0000256" key="3">
    <source>
        <dbReference type="ARBA" id="ARBA00023274"/>
    </source>
</evidence>
<proteinExistence type="inferred from homology"/>
<name>A0A520MY33_9GAMM</name>
<comment type="similarity">
    <text evidence="1 6">Belongs to the universal ribosomal protein uL6 family.</text>
</comment>
<dbReference type="GO" id="GO:0019843">
    <property type="term" value="F:rRNA binding"/>
    <property type="evidence" value="ECO:0007669"/>
    <property type="project" value="UniProtKB-UniRule"/>
</dbReference>
<dbReference type="NCBIfam" id="TIGR03654">
    <property type="entry name" value="L6_bact"/>
    <property type="match status" value="1"/>
</dbReference>
<evidence type="ECO:0000256" key="2">
    <source>
        <dbReference type="ARBA" id="ARBA00022980"/>
    </source>
</evidence>
<dbReference type="SUPFAM" id="SSF56053">
    <property type="entry name" value="Ribosomal protein L6"/>
    <property type="match status" value="2"/>
</dbReference>
<organism evidence="9 10">
    <name type="scientific">SAR86 cluster bacterium</name>
    <dbReference type="NCBI Taxonomy" id="2030880"/>
    <lineage>
        <taxon>Bacteria</taxon>
        <taxon>Pseudomonadati</taxon>
        <taxon>Pseudomonadota</taxon>
        <taxon>Gammaproteobacteria</taxon>
        <taxon>SAR86 cluster</taxon>
    </lineage>
</organism>
<evidence type="ECO:0000256" key="4">
    <source>
        <dbReference type="ARBA" id="ARBA00035454"/>
    </source>
</evidence>
<feature type="domain" description="Large ribosomal subunit protein uL6 alpha-beta" evidence="8">
    <location>
        <begin position="11"/>
        <end position="80"/>
    </location>
</feature>
<evidence type="ECO:0000313" key="9">
    <source>
        <dbReference type="EMBL" id="RZO26128.1"/>
    </source>
</evidence>
<dbReference type="PIRSF" id="PIRSF002162">
    <property type="entry name" value="Ribosomal_L6"/>
    <property type="match status" value="1"/>
</dbReference>
<dbReference type="InterPro" id="IPR036789">
    <property type="entry name" value="Ribosomal_uL6-like_a/b-dom_sf"/>
</dbReference>
<dbReference type="PRINTS" id="PR00059">
    <property type="entry name" value="RIBOSOMALL6"/>
</dbReference>
<dbReference type="FunFam" id="3.90.930.12:FF:000001">
    <property type="entry name" value="50S ribosomal protein L6"/>
    <property type="match status" value="1"/>
</dbReference>
<comment type="caution">
    <text evidence="9">The sequence shown here is derived from an EMBL/GenBank/DDBJ whole genome shotgun (WGS) entry which is preliminary data.</text>
</comment>
<dbReference type="Gene3D" id="3.90.930.12">
    <property type="entry name" value="Ribosomal protein L6, alpha-beta domain"/>
    <property type="match status" value="2"/>
</dbReference>
<evidence type="ECO:0000256" key="5">
    <source>
        <dbReference type="NCBIfam" id="TIGR03654"/>
    </source>
</evidence>
<dbReference type="PANTHER" id="PTHR11655">
    <property type="entry name" value="60S/50S RIBOSOMAL PROTEIN L6/L9"/>
    <property type="match status" value="1"/>
</dbReference>
<dbReference type="GO" id="GO:0002181">
    <property type="term" value="P:cytoplasmic translation"/>
    <property type="evidence" value="ECO:0007669"/>
    <property type="project" value="TreeGrafter"/>
</dbReference>
<dbReference type="InterPro" id="IPR002358">
    <property type="entry name" value="Ribosomal_uL6_CS"/>
</dbReference>
<comment type="function">
    <text evidence="7">This protein binds to the 23S rRNA, and is important in its secondary structure. It is located near the subunit interface in the base of the L7/L12 stalk, and near the tRNA binding site of the peptidyltransferase center.</text>
</comment>
<dbReference type="GO" id="GO:0003735">
    <property type="term" value="F:structural constituent of ribosome"/>
    <property type="evidence" value="ECO:0007669"/>
    <property type="project" value="UniProtKB-UniRule"/>
</dbReference>
<evidence type="ECO:0000256" key="1">
    <source>
        <dbReference type="ARBA" id="ARBA00009356"/>
    </source>
</evidence>
<dbReference type="AlphaFoldDB" id="A0A520MY33"/>
<keyword evidence="7" id="KW-0699">rRNA-binding</keyword>
<evidence type="ECO:0000313" key="10">
    <source>
        <dbReference type="Proteomes" id="UP000315825"/>
    </source>
</evidence>
<dbReference type="InterPro" id="IPR000702">
    <property type="entry name" value="Ribosomal_uL6-like"/>
</dbReference>
<dbReference type="Pfam" id="PF00347">
    <property type="entry name" value="Ribosomal_L6"/>
    <property type="match status" value="2"/>
</dbReference>
<keyword evidence="7" id="KW-0694">RNA-binding</keyword>
<keyword evidence="3 6" id="KW-0687">Ribonucleoprotein</keyword>
<keyword evidence="2 6" id="KW-0689">Ribosomal protein</keyword>
<evidence type="ECO:0000256" key="6">
    <source>
        <dbReference type="RuleBase" id="RU003869"/>
    </source>
</evidence>
<evidence type="ECO:0000259" key="8">
    <source>
        <dbReference type="Pfam" id="PF00347"/>
    </source>
</evidence>
<dbReference type="EMBL" id="SHBE01000006">
    <property type="protein sequence ID" value="RZO26128.1"/>
    <property type="molecule type" value="Genomic_DNA"/>
</dbReference>
<dbReference type="GO" id="GO:0022625">
    <property type="term" value="C:cytosolic large ribosomal subunit"/>
    <property type="evidence" value="ECO:0007669"/>
    <property type="project" value="UniProtKB-UniRule"/>
</dbReference>
<dbReference type="PANTHER" id="PTHR11655:SF14">
    <property type="entry name" value="LARGE RIBOSOMAL SUBUNIT PROTEIN UL6M"/>
    <property type="match status" value="1"/>
</dbReference>
<dbReference type="PROSITE" id="PS00525">
    <property type="entry name" value="RIBOSOMAL_L6_1"/>
    <property type="match status" value="1"/>
</dbReference>
<evidence type="ECO:0000256" key="7">
    <source>
        <dbReference type="RuleBase" id="RU003870"/>
    </source>
</evidence>